<dbReference type="Gene3D" id="3.90.180.10">
    <property type="entry name" value="Medium-chain alcohol dehydrogenases, catalytic domain"/>
    <property type="match status" value="1"/>
</dbReference>
<dbReference type="CDD" id="cd05282">
    <property type="entry name" value="ETR_like"/>
    <property type="match status" value="1"/>
</dbReference>
<dbReference type="GO" id="GO:0016651">
    <property type="term" value="F:oxidoreductase activity, acting on NAD(P)H"/>
    <property type="evidence" value="ECO:0007669"/>
    <property type="project" value="TreeGrafter"/>
</dbReference>
<dbReference type="SUPFAM" id="SSF51735">
    <property type="entry name" value="NAD(P)-binding Rossmann-fold domains"/>
    <property type="match status" value="1"/>
</dbReference>
<keyword evidence="2" id="KW-0560">Oxidoreductase</keyword>
<evidence type="ECO:0000256" key="1">
    <source>
        <dbReference type="ARBA" id="ARBA00022857"/>
    </source>
</evidence>
<sequence length="313" mass="35848">MNAALFYRKFGLPEQVLTLEYSNNPFLKENYIRVQMLYAPINASDLIPITGAYQHRITLPQIAGYEGVGKVIEAPLSYQHLIGKRVLPLRGGGTWQNFVDLPAEFAIEVPDSISDITAARAYINPVAAWLMLKHYSPQGKHILVTAAGSDCAKLLCNWAIKFAALSVTVICRSDNHAQYYNKHTIKHIKQDDKQTIEYFARQADIVFDAVGGELAETILAHMPESSEFVSYGLLSGAFFQPKKRLPKVHWFHIRHYLKQISQNQWLKMFDDIWPILDANDLNVANLFEFYDWQAAIKNYRQPYRNNKPLLIFD</sequence>
<evidence type="ECO:0000313" key="5">
    <source>
        <dbReference type="Proteomes" id="UP000247673"/>
    </source>
</evidence>
<dbReference type="OrthoDB" id="9788224at2"/>
<dbReference type="RefSeq" id="WP_110447769.1">
    <property type="nucleotide sequence ID" value="NZ_CP132381.1"/>
</dbReference>
<evidence type="ECO:0000259" key="3">
    <source>
        <dbReference type="Pfam" id="PF08240"/>
    </source>
</evidence>
<dbReference type="InterPro" id="IPR013154">
    <property type="entry name" value="ADH-like_N"/>
</dbReference>
<dbReference type="PANTHER" id="PTHR48106">
    <property type="entry name" value="QUINONE OXIDOREDUCTASE PIG3-RELATED"/>
    <property type="match status" value="1"/>
</dbReference>
<gene>
    <name evidence="4" type="ORF">DKK78_05910</name>
</gene>
<dbReference type="SUPFAM" id="SSF50129">
    <property type="entry name" value="GroES-like"/>
    <property type="match status" value="1"/>
</dbReference>
<dbReference type="InterPro" id="IPR036291">
    <property type="entry name" value="NAD(P)-bd_dom_sf"/>
</dbReference>
<feature type="domain" description="Alcohol dehydrogenase-like N-terminal" evidence="3">
    <location>
        <begin position="29"/>
        <end position="111"/>
    </location>
</feature>
<organism evidence="4 5">
    <name type="scientific">Gilliamella apis</name>
    <dbReference type="NCBI Taxonomy" id="1970738"/>
    <lineage>
        <taxon>Bacteria</taxon>
        <taxon>Pseudomonadati</taxon>
        <taxon>Pseudomonadota</taxon>
        <taxon>Gammaproteobacteria</taxon>
        <taxon>Orbales</taxon>
        <taxon>Orbaceae</taxon>
        <taxon>Gilliamella</taxon>
    </lineage>
</organism>
<dbReference type="Pfam" id="PF08240">
    <property type="entry name" value="ADH_N"/>
    <property type="match status" value="1"/>
</dbReference>
<evidence type="ECO:0000313" key="4">
    <source>
        <dbReference type="EMBL" id="PXY91846.1"/>
    </source>
</evidence>
<proteinExistence type="predicted"/>
<keyword evidence="5" id="KW-1185">Reference proteome</keyword>
<evidence type="ECO:0000256" key="2">
    <source>
        <dbReference type="ARBA" id="ARBA00023002"/>
    </source>
</evidence>
<comment type="caution">
    <text evidence="4">The sequence shown here is derived from an EMBL/GenBank/DDBJ whole genome shotgun (WGS) entry which is preliminary data.</text>
</comment>
<dbReference type="Proteomes" id="UP000247673">
    <property type="component" value="Unassembled WGS sequence"/>
</dbReference>
<protein>
    <submittedName>
        <fullName evidence="4">Alcohol dehydrogenase</fullName>
    </submittedName>
</protein>
<dbReference type="PANTHER" id="PTHR48106:SF18">
    <property type="entry name" value="QUINONE OXIDOREDUCTASE PIG3"/>
    <property type="match status" value="1"/>
</dbReference>
<dbReference type="GO" id="GO:0070402">
    <property type="term" value="F:NADPH binding"/>
    <property type="evidence" value="ECO:0007669"/>
    <property type="project" value="TreeGrafter"/>
</dbReference>
<dbReference type="InterPro" id="IPR011032">
    <property type="entry name" value="GroES-like_sf"/>
</dbReference>
<dbReference type="AlphaFoldDB" id="A0A2V4DTS7"/>
<name>A0A2V4DTS7_9GAMM</name>
<dbReference type="Gene3D" id="3.40.50.720">
    <property type="entry name" value="NAD(P)-binding Rossmann-like Domain"/>
    <property type="match status" value="1"/>
</dbReference>
<reference evidence="4 5" key="1">
    <citation type="submission" date="2018-05" db="EMBL/GenBank/DDBJ databases">
        <title>Reference genomes for bee gut microbiota database.</title>
        <authorList>
            <person name="Ellegaard K.M."/>
        </authorList>
    </citation>
    <scope>NUCLEOTIDE SEQUENCE [LARGE SCALE GENOMIC DNA]</scope>
    <source>
        <strain evidence="4 5">ESL0172</strain>
    </source>
</reference>
<dbReference type="EMBL" id="QGLO01000004">
    <property type="protein sequence ID" value="PXY91846.1"/>
    <property type="molecule type" value="Genomic_DNA"/>
</dbReference>
<keyword evidence="1" id="KW-0521">NADP</keyword>
<accession>A0A2V4DTS7</accession>